<dbReference type="AlphaFoldDB" id="A0ABD2B0E9"/>
<sequence length="62" mass="6887">MEPTKPGPGSRVITVYREQRKIKFSLTIFFSESIAPTKAAPGSLERALRALQAHICLSRSDQ</sequence>
<keyword evidence="2" id="KW-1185">Reference proteome</keyword>
<dbReference type="EMBL" id="JAYRBN010000107">
    <property type="protein sequence ID" value="KAL2726347.1"/>
    <property type="molecule type" value="Genomic_DNA"/>
</dbReference>
<reference evidence="1 2" key="1">
    <citation type="journal article" date="2024" name="Ann. Entomol. Soc. Am.">
        <title>Genomic analyses of the southern and eastern yellowjacket wasps (Hymenoptera: Vespidae) reveal evolutionary signatures of social life.</title>
        <authorList>
            <person name="Catto M.A."/>
            <person name="Caine P.B."/>
            <person name="Orr S.E."/>
            <person name="Hunt B.G."/>
            <person name="Goodisman M.A.D."/>
        </authorList>
    </citation>
    <scope>NUCLEOTIDE SEQUENCE [LARGE SCALE GENOMIC DNA]</scope>
    <source>
        <strain evidence="1">232</strain>
        <tissue evidence="1">Head and thorax</tissue>
    </source>
</reference>
<name>A0ABD2B0E9_VESMC</name>
<gene>
    <name evidence="1" type="ORF">V1477_017774</name>
</gene>
<comment type="caution">
    <text evidence="1">The sequence shown here is derived from an EMBL/GenBank/DDBJ whole genome shotgun (WGS) entry which is preliminary data.</text>
</comment>
<evidence type="ECO:0000313" key="2">
    <source>
        <dbReference type="Proteomes" id="UP001607303"/>
    </source>
</evidence>
<protein>
    <submittedName>
        <fullName evidence="1">Uncharacterized protein</fullName>
    </submittedName>
</protein>
<proteinExistence type="predicted"/>
<evidence type="ECO:0000313" key="1">
    <source>
        <dbReference type="EMBL" id="KAL2726347.1"/>
    </source>
</evidence>
<accession>A0ABD2B0E9</accession>
<organism evidence="1 2">
    <name type="scientific">Vespula maculifrons</name>
    <name type="common">Eastern yellow jacket</name>
    <name type="synonym">Wasp</name>
    <dbReference type="NCBI Taxonomy" id="7453"/>
    <lineage>
        <taxon>Eukaryota</taxon>
        <taxon>Metazoa</taxon>
        <taxon>Ecdysozoa</taxon>
        <taxon>Arthropoda</taxon>
        <taxon>Hexapoda</taxon>
        <taxon>Insecta</taxon>
        <taxon>Pterygota</taxon>
        <taxon>Neoptera</taxon>
        <taxon>Endopterygota</taxon>
        <taxon>Hymenoptera</taxon>
        <taxon>Apocrita</taxon>
        <taxon>Aculeata</taxon>
        <taxon>Vespoidea</taxon>
        <taxon>Vespidae</taxon>
        <taxon>Vespinae</taxon>
        <taxon>Vespula</taxon>
    </lineage>
</organism>
<dbReference type="Proteomes" id="UP001607303">
    <property type="component" value="Unassembled WGS sequence"/>
</dbReference>